<dbReference type="PANTHER" id="PTHR31048">
    <property type="entry name" value="OS03G0233200 PROTEIN"/>
    <property type="match status" value="1"/>
</dbReference>
<dbReference type="PRINTS" id="PR00347">
    <property type="entry name" value="THAUMATIN"/>
</dbReference>
<organism evidence="2 3">
    <name type="scientific">Rhododendron griersonianum</name>
    <dbReference type="NCBI Taxonomy" id="479676"/>
    <lineage>
        <taxon>Eukaryota</taxon>
        <taxon>Viridiplantae</taxon>
        <taxon>Streptophyta</taxon>
        <taxon>Embryophyta</taxon>
        <taxon>Tracheophyta</taxon>
        <taxon>Spermatophyta</taxon>
        <taxon>Magnoliopsida</taxon>
        <taxon>eudicotyledons</taxon>
        <taxon>Gunneridae</taxon>
        <taxon>Pentapetalae</taxon>
        <taxon>asterids</taxon>
        <taxon>Ericales</taxon>
        <taxon>Ericaceae</taxon>
        <taxon>Ericoideae</taxon>
        <taxon>Rhodoreae</taxon>
        <taxon>Rhododendron</taxon>
    </lineage>
</organism>
<evidence type="ECO:0000256" key="1">
    <source>
        <dbReference type="SAM" id="MobiDB-lite"/>
    </source>
</evidence>
<name>A0AAV6IRW4_9ERIC</name>
<dbReference type="AlphaFoldDB" id="A0AAV6IRW4"/>
<evidence type="ECO:0000313" key="3">
    <source>
        <dbReference type="Proteomes" id="UP000823749"/>
    </source>
</evidence>
<dbReference type="Pfam" id="PF00314">
    <property type="entry name" value="Thaumatin"/>
    <property type="match status" value="1"/>
</dbReference>
<accession>A0AAV6IRW4</accession>
<dbReference type="InterPro" id="IPR001938">
    <property type="entry name" value="Thaumatin"/>
</dbReference>
<dbReference type="CDD" id="cd09218">
    <property type="entry name" value="TLP-PA"/>
    <property type="match status" value="1"/>
</dbReference>
<dbReference type="Gene3D" id="2.60.110.10">
    <property type="entry name" value="Thaumatin"/>
    <property type="match status" value="1"/>
</dbReference>
<dbReference type="SMART" id="SM00205">
    <property type="entry name" value="THN"/>
    <property type="match status" value="1"/>
</dbReference>
<dbReference type="InterPro" id="IPR017949">
    <property type="entry name" value="Thaumatin_CS"/>
</dbReference>
<feature type="region of interest" description="Disordered" evidence="1">
    <location>
        <begin position="301"/>
        <end position="329"/>
    </location>
</feature>
<gene>
    <name evidence="2" type="ORF">RHGRI_030552</name>
</gene>
<dbReference type="FunFam" id="2.60.110.10:FF:000001">
    <property type="entry name" value="THAUMATIN-LIKE PROTEIN 1"/>
    <property type="match status" value="1"/>
</dbReference>
<keyword evidence="3" id="KW-1185">Reference proteome</keyword>
<comment type="caution">
    <text evidence="2">The sequence shown here is derived from an EMBL/GenBank/DDBJ whole genome shotgun (WGS) entry which is preliminary data.</text>
</comment>
<evidence type="ECO:0008006" key="4">
    <source>
        <dbReference type="Google" id="ProtNLM"/>
    </source>
</evidence>
<proteinExistence type="predicted"/>
<dbReference type="Pfam" id="PF05553">
    <property type="entry name" value="DUF761"/>
    <property type="match status" value="1"/>
</dbReference>
<reference evidence="2" key="1">
    <citation type="submission" date="2020-08" db="EMBL/GenBank/DDBJ databases">
        <title>Plant Genome Project.</title>
        <authorList>
            <person name="Zhang R.-G."/>
        </authorList>
    </citation>
    <scope>NUCLEOTIDE SEQUENCE</scope>
    <source>
        <strain evidence="2">WSP0</strain>
        <tissue evidence="2">Leaf</tissue>
    </source>
</reference>
<sequence length="363" mass="39365">MGSVSGATFTFVNKCDFTVWPGILGTPTLDTTGFELTKGSSQSYQAPTGWSGRFWGRTGCNFDGSGHGSCATADCGSGQVKCNGAGATPPATLAEFTLGSGTMDFYDVSLVDGYNLPMIVGVSGGSGVCAPTGCVVDLNRNCPMELRAADGDACRSACEAFGTPEYCCSGSYNSPAACKPSVYSQMFKSACPRSYSYAYDDATRKKFQCHNKVSESFAKFTRAVKKSPRRIADLLSSTRSTSHNKSFPDTTYASVNSLYECPCNYHLRQREELERRLANIGGEGKGDAMVKPESYGVVSDHDIESESENGSVGDVETPAVERRMDESGKECLSTFEVNERAERFIESFREHQKHQRQRSVHDY</sequence>
<dbReference type="InterPro" id="IPR008480">
    <property type="entry name" value="DUF761_pln"/>
</dbReference>
<dbReference type="PROSITE" id="PS51367">
    <property type="entry name" value="THAUMATIN_2"/>
    <property type="match status" value="1"/>
</dbReference>
<protein>
    <recommendedName>
        <fullName evidence="4">Thaumatin-like protein</fullName>
    </recommendedName>
</protein>
<dbReference type="EMBL" id="JACTNZ010000010">
    <property type="protein sequence ID" value="KAG5530214.1"/>
    <property type="molecule type" value="Genomic_DNA"/>
</dbReference>
<dbReference type="InterPro" id="IPR037176">
    <property type="entry name" value="Osmotin/thaumatin-like_sf"/>
</dbReference>
<dbReference type="PROSITE" id="PS00316">
    <property type="entry name" value="THAUMATIN_1"/>
    <property type="match status" value="1"/>
</dbReference>
<dbReference type="Proteomes" id="UP000823749">
    <property type="component" value="Chromosome 10"/>
</dbReference>
<feature type="compositionally biased region" description="Basic and acidic residues" evidence="1">
    <location>
        <begin position="319"/>
        <end position="329"/>
    </location>
</feature>
<evidence type="ECO:0000313" key="2">
    <source>
        <dbReference type="EMBL" id="KAG5530214.1"/>
    </source>
</evidence>
<dbReference type="SUPFAM" id="SSF49870">
    <property type="entry name" value="Osmotin, thaumatin-like protein"/>
    <property type="match status" value="1"/>
</dbReference>